<sequence length="191" mass="21729">MNKLITKPIVLFGPSGSGKSTLLAKLFDEFPGQFSFVVSHTTRQPRQGEQHGAAYYFVTKDEFTKMIQNQEFIEHAEFSGNHYGTSIKAVEDVEKLGKICILDIEINGVRQVKRSRLNPRFLYISPPSLDVLKQRLLSRGTETEESLKKRLDTAVVEQEFANTPNAFDSKIINLDLDTAYKQFKEFIFGDC</sequence>
<dbReference type="InterPro" id="IPR017665">
    <property type="entry name" value="Guanylate_kinase"/>
</dbReference>
<dbReference type="PANTHER" id="PTHR23117">
    <property type="entry name" value="GUANYLATE KINASE-RELATED"/>
    <property type="match status" value="1"/>
</dbReference>
<dbReference type="NCBIfam" id="TIGR03263">
    <property type="entry name" value="guanyl_kin"/>
    <property type="match status" value="1"/>
</dbReference>
<dbReference type="PANTHER" id="PTHR23117:SF13">
    <property type="entry name" value="GUANYLATE KINASE"/>
    <property type="match status" value="1"/>
</dbReference>
<evidence type="ECO:0000256" key="6">
    <source>
        <dbReference type="ARBA" id="ARBA00022777"/>
    </source>
</evidence>
<dbReference type="SUPFAM" id="SSF52540">
    <property type="entry name" value="P-loop containing nucleoside triphosphate hydrolases"/>
    <property type="match status" value="1"/>
</dbReference>
<reference evidence="10 11" key="1">
    <citation type="journal article" date="2018" name="MBio">
        <title>Comparative Genomics Reveals the Core Gene Toolbox for the Fungus-Insect Symbiosis.</title>
        <authorList>
            <person name="Wang Y."/>
            <person name="Stata M."/>
            <person name="Wang W."/>
            <person name="Stajich J.E."/>
            <person name="White M.M."/>
            <person name="Moncalvo J.M."/>
        </authorList>
    </citation>
    <scope>NUCLEOTIDE SEQUENCE [LARGE SCALE GENOMIC DNA]</scope>
    <source>
        <strain evidence="10 11">SWE-8-4</strain>
    </source>
</reference>
<dbReference type="EMBL" id="MBFR01000189">
    <property type="protein sequence ID" value="PVU91668.1"/>
    <property type="molecule type" value="Genomic_DNA"/>
</dbReference>
<feature type="domain" description="Guanylate kinase-like" evidence="9">
    <location>
        <begin position="6"/>
        <end position="188"/>
    </location>
</feature>
<accession>A0A2T9YH35</accession>
<keyword evidence="4" id="KW-0808">Transferase</keyword>
<dbReference type="FunFam" id="3.30.63.10:FF:000002">
    <property type="entry name" value="Guanylate kinase 1"/>
    <property type="match status" value="1"/>
</dbReference>
<dbReference type="Pfam" id="PF00625">
    <property type="entry name" value="Guanylate_kin"/>
    <property type="match status" value="1"/>
</dbReference>
<dbReference type="GO" id="GO:0005524">
    <property type="term" value="F:ATP binding"/>
    <property type="evidence" value="ECO:0007669"/>
    <property type="project" value="UniProtKB-KW"/>
</dbReference>
<evidence type="ECO:0000256" key="2">
    <source>
        <dbReference type="ARBA" id="ARBA00012961"/>
    </source>
</evidence>
<dbReference type="FunFam" id="3.40.50.300:FF:000776">
    <property type="entry name" value="Guanylate kinase 2"/>
    <property type="match status" value="1"/>
</dbReference>
<gene>
    <name evidence="10" type="ORF">BB561_004263</name>
</gene>
<dbReference type="Proteomes" id="UP000245383">
    <property type="component" value="Unassembled WGS sequence"/>
</dbReference>
<keyword evidence="5" id="KW-0547">Nucleotide-binding</keyword>
<evidence type="ECO:0000256" key="5">
    <source>
        <dbReference type="ARBA" id="ARBA00022741"/>
    </source>
</evidence>
<dbReference type="PROSITE" id="PS50052">
    <property type="entry name" value="GUANYLATE_KINASE_2"/>
    <property type="match status" value="1"/>
</dbReference>
<dbReference type="InterPro" id="IPR020590">
    <property type="entry name" value="Guanylate_kinase_CS"/>
</dbReference>
<dbReference type="InterPro" id="IPR008145">
    <property type="entry name" value="GK/Ca_channel_bsu"/>
</dbReference>
<evidence type="ECO:0000256" key="8">
    <source>
        <dbReference type="ARBA" id="ARBA00030128"/>
    </source>
</evidence>
<dbReference type="EC" id="2.7.4.8" evidence="2"/>
<dbReference type="STRING" id="133385.A0A2T9YH35"/>
<dbReference type="Gene3D" id="3.40.50.300">
    <property type="entry name" value="P-loop containing nucleotide triphosphate hydrolases"/>
    <property type="match status" value="1"/>
</dbReference>
<dbReference type="OrthoDB" id="6334211at2759"/>
<keyword evidence="7" id="KW-0067">ATP-binding</keyword>
<dbReference type="GO" id="GO:0004385">
    <property type="term" value="F:GMP kinase activity"/>
    <property type="evidence" value="ECO:0007669"/>
    <property type="project" value="UniProtKB-EC"/>
</dbReference>
<dbReference type="CDD" id="cd00071">
    <property type="entry name" value="GMPK"/>
    <property type="match status" value="1"/>
</dbReference>
<dbReference type="GO" id="GO:0005829">
    <property type="term" value="C:cytosol"/>
    <property type="evidence" value="ECO:0007669"/>
    <property type="project" value="TreeGrafter"/>
</dbReference>
<evidence type="ECO:0000313" key="10">
    <source>
        <dbReference type="EMBL" id="PVU91668.1"/>
    </source>
</evidence>
<comment type="similarity">
    <text evidence="1">Belongs to the guanylate kinase family.</text>
</comment>
<dbReference type="InterPro" id="IPR027417">
    <property type="entry name" value="P-loop_NTPase"/>
</dbReference>
<name>A0A2T9YH35_9FUNG</name>
<evidence type="ECO:0000256" key="7">
    <source>
        <dbReference type="ARBA" id="ARBA00022840"/>
    </source>
</evidence>
<evidence type="ECO:0000256" key="3">
    <source>
        <dbReference type="ARBA" id="ARBA00016296"/>
    </source>
</evidence>
<evidence type="ECO:0000259" key="9">
    <source>
        <dbReference type="PROSITE" id="PS50052"/>
    </source>
</evidence>
<keyword evidence="6" id="KW-0418">Kinase</keyword>
<dbReference type="PROSITE" id="PS00856">
    <property type="entry name" value="GUANYLATE_KINASE_1"/>
    <property type="match status" value="1"/>
</dbReference>
<organism evidence="10 11">
    <name type="scientific">Smittium simulii</name>
    <dbReference type="NCBI Taxonomy" id="133385"/>
    <lineage>
        <taxon>Eukaryota</taxon>
        <taxon>Fungi</taxon>
        <taxon>Fungi incertae sedis</taxon>
        <taxon>Zoopagomycota</taxon>
        <taxon>Kickxellomycotina</taxon>
        <taxon>Harpellomycetes</taxon>
        <taxon>Harpellales</taxon>
        <taxon>Legeriomycetaceae</taxon>
        <taxon>Smittium</taxon>
    </lineage>
</organism>
<dbReference type="SMART" id="SM00072">
    <property type="entry name" value="GuKc"/>
    <property type="match status" value="1"/>
</dbReference>
<protein>
    <recommendedName>
        <fullName evidence="3">Guanylate kinase</fullName>
        <ecNumber evidence="2">2.7.4.8</ecNumber>
    </recommendedName>
    <alternativeName>
        <fullName evidence="8">GMP kinase</fullName>
    </alternativeName>
</protein>
<evidence type="ECO:0000313" key="11">
    <source>
        <dbReference type="Proteomes" id="UP000245383"/>
    </source>
</evidence>
<dbReference type="InterPro" id="IPR008144">
    <property type="entry name" value="Guanylate_kin-like_dom"/>
</dbReference>
<proteinExistence type="inferred from homology"/>
<evidence type="ECO:0000256" key="4">
    <source>
        <dbReference type="ARBA" id="ARBA00022679"/>
    </source>
</evidence>
<comment type="caution">
    <text evidence="10">The sequence shown here is derived from an EMBL/GenBank/DDBJ whole genome shotgun (WGS) entry which is preliminary data.</text>
</comment>
<dbReference type="AlphaFoldDB" id="A0A2T9YH35"/>
<evidence type="ECO:0000256" key="1">
    <source>
        <dbReference type="ARBA" id="ARBA00005790"/>
    </source>
</evidence>
<keyword evidence="11" id="KW-1185">Reference proteome</keyword>